<organism evidence="1 2">
    <name type="scientific">Gordonia hongkongensis</name>
    <dbReference type="NCBI Taxonomy" id="1701090"/>
    <lineage>
        <taxon>Bacteria</taxon>
        <taxon>Bacillati</taxon>
        <taxon>Actinomycetota</taxon>
        <taxon>Actinomycetes</taxon>
        <taxon>Mycobacteriales</taxon>
        <taxon>Gordoniaceae</taxon>
        <taxon>Gordonia</taxon>
    </lineage>
</organism>
<evidence type="ECO:0000313" key="1">
    <source>
        <dbReference type="EMBL" id="WFP25929.1"/>
    </source>
</evidence>
<sequence>MHEILPSHEVVHLPHPILKKQISHQKRGDPVVLVAGQYKPERDIALLSRIGPRLRAQGYRTKIVGVGWPTVAGWEVLDKFVSEDELDRELSGATVNLVAYKNYFQSGIAVRALERGTLTVGALTPFVLNLYRGSQKYLVDADRNVDVDSQYLSAIERVATLPDRREVRSTFDEYRAYVTDRWQRWLAELGMP</sequence>
<dbReference type="RefSeq" id="WP_165630451.1">
    <property type="nucleotide sequence ID" value="NZ_CP121270.1"/>
</dbReference>
<accession>A0AAX3T9M8</accession>
<name>A0AAX3T9M8_9ACTN</name>
<reference evidence="1" key="1">
    <citation type="submission" date="2023-04" db="EMBL/GenBank/DDBJ databases">
        <title>Complete genome sequence of a phthalic acid esters degrading bacterial strain.</title>
        <authorList>
            <person name="Weng L."/>
            <person name="Jia Y."/>
            <person name="Ren L."/>
        </authorList>
    </citation>
    <scope>NUCLEOTIDE SEQUENCE</scope>
    <source>
        <strain evidence="1">RL-LY01</strain>
    </source>
</reference>
<dbReference type="AlphaFoldDB" id="A0AAX3T9M8"/>
<evidence type="ECO:0000313" key="2">
    <source>
        <dbReference type="Proteomes" id="UP001213504"/>
    </source>
</evidence>
<gene>
    <name evidence="1" type="ORF">P9A14_05300</name>
</gene>
<dbReference type="EMBL" id="CP121270">
    <property type="protein sequence ID" value="WFP25929.1"/>
    <property type="molecule type" value="Genomic_DNA"/>
</dbReference>
<protein>
    <recommendedName>
        <fullName evidence="3">Glycosyltransferase</fullName>
    </recommendedName>
</protein>
<dbReference type="Proteomes" id="UP001213504">
    <property type="component" value="Chromosome"/>
</dbReference>
<evidence type="ECO:0008006" key="3">
    <source>
        <dbReference type="Google" id="ProtNLM"/>
    </source>
</evidence>
<proteinExistence type="predicted"/>